<protein>
    <submittedName>
        <fullName evidence="1">Uncharacterized protein</fullName>
    </submittedName>
</protein>
<proteinExistence type="predicted"/>
<organism evidence="1">
    <name type="scientific">Podoviridae sp. ct8Lf7</name>
    <dbReference type="NCBI Taxonomy" id="2827723"/>
    <lineage>
        <taxon>Viruses</taxon>
        <taxon>Duplodnaviria</taxon>
        <taxon>Heunggongvirae</taxon>
        <taxon>Uroviricota</taxon>
        <taxon>Caudoviricetes</taxon>
    </lineage>
</organism>
<sequence length="47" mass="5047">MVGTHLSSPPLSNSSTTLVITGDQATEESSILFVFTFIDCYITLPVL</sequence>
<evidence type="ECO:0000313" key="1">
    <source>
        <dbReference type="EMBL" id="DAF44576.1"/>
    </source>
</evidence>
<name>A0A8S5S104_9CAUD</name>
<accession>A0A8S5S104</accession>
<dbReference type="EMBL" id="BK032511">
    <property type="protein sequence ID" value="DAF44576.1"/>
    <property type="molecule type" value="Genomic_DNA"/>
</dbReference>
<reference evidence="1" key="1">
    <citation type="journal article" date="2021" name="Proc. Natl. Acad. Sci. U.S.A.">
        <title>A Catalog of Tens of Thousands of Viruses from Human Metagenomes Reveals Hidden Associations with Chronic Diseases.</title>
        <authorList>
            <person name="Tisza M.J."/>
            <person name="Buck C.B."/>
        </authorList>
    </citation>
    <scope>NUCLEOTIDE SEQUENCE</scope>
    <source>
        <strain evidence="1">Ct8Lf7</strain>
    </source>
</reference>